<gene>
    <name evidence="1" type="ORF">ORPV_542</name>
</gene>
<dbReference type="RefSeq" id="YP_009448748.1">
    <property type="nucleotide sequence ID" value="NC_036594.1"/>
</dbReference>
<sequence length="150" mass="17649">MGSYIELLPLDIIKNELLPNLSQRNIMNVLKAFPLLQEKINISDYILRGVTIEYGVAMDAVYQIDEFLTHIKNIEYNKYDEVIHYVLICACRSNNILIFKSYLQEYKLYKLHDLIYSIIINKNGDMLDILTNYVKSNFKQLSHLLHTFVI</sequence>
<dbReference type="GeneID" id="35382342"/>
<proteinExistence type="predicted"/>
<protein>
    <submittedName>
        <fullName evidence="1">Uncharacterized protein</fullName>
    </submittedName>
</protein>
<organism evidence="1">
    <name type="scientific">Orpheovirus IHUMI-LCC2</name>
    <dbReference type="NCBI Taxonomy" id="2023057"/>
    <lineage>
        <taxon>Viruses</taxon>
        <taxon>Varidnaviria</taxon>
        <taxon>Bamfordvirae</taxon>
        <taxon>Nucleocytoviricota</taxon>
        <taxon>Megaviricetes</taxon>
        <taxon>Pimascovirales</taxon>
        <taxon>Ocovirineae</taxon>
        <taxon>Orpheoviridae</taxon>
        <taxon>Alphaorpheovirus</taxon>
        <taxon>Alphaorpheovirus massiliense</taxon>
    </lineage>
</organism>
<keyword evidence="2" id="KW-1185">Reference proteome</keyword>
<name>A0A2I2L4I6_9VIRU</name>
<dbReference type="EMBL" id="LT906555">
    <property type="protein sequence ID" value="SNW62446.1"/>
    <property type="molecule type" value="Genomic_DNA"/>
</dbReference>
<evidence type="ECO:0000313" key="2">
    <source>
        <dbReference type="Proteomes" id="UP000236316"/>
    </source>
</evidence>
<reference evidence="1" key="1">
    <citation type="submission" date="2017-08" db="EMBL/GenBank/DDBJ databases">
        <authorList>
            <consortium name="Urmite Genomes"/>
        </authorList>
    </citation>
    <scope>NUCLEOTIDE SEQUENCE [LARGE SCALE GENOMIC DNA]</scope>
    <source>
        <strain evidence="1">IHUMI-LCC2</strain>
    </source>
</reference>
<evidence type="ECO:0000313" key="1">
    <source>
        <dbReference type="EMBL" id="SNW62446.1"/>
    </source>
</evidence>
<dbReference type="KEGG" id="vg:35382342"/>
<dbReference type="Proteomes" id="UP000236316">
    <property type="component" value="Segment"/>
</dbReference>
<accession>A0A2I2L4I6</accession>